<dbReference type="EMBL" id="CACRUP010000024">
    <property type="protein sequence ID" value="VYU28236.1"/>
    <property type="molecule type" value="Genomic_DNA"/>
</dbReference>
<evidence type="ECO:0000313" key="1">
    <source>
        <dbReference type="EMBL" id="VYU28236.1"/>
    </source>
</evidence>
<dbReference type="RefSeq" id="WP_156702889.1">
    <property type="nucleotide sequence ID" value="NZ_CACRUP010000024.1"/>
</dbReference>
<name>A0A6N3DG60_9FIRM</name>
<sequence>MKRRKVRIKLFILFIVLSIMCFPVKYHYKDGGSISYKAILYSYTKYHKLEDDGSYFIDTEFLNFPFNFLK</sequence>
<accession>A0A6N3DG60</accession>
<protein>
    <submittedName>
        <fullName evidence="1">Uncharacterized protein</fullName>
    </submittedName>
</protein>
<dbReference type="AlphaFoldDB" id="A0A6N3DG60"/>
<proteinExistence type="predicted"/>
<reference evidence="1" key="1">
    <citation type="submission" date="2019-11" db="EMBL/GenBank/DDBJ databases">
        <authorList>
            <person name="Feng L."/>
        </authorList>
    </citation>
    <scope>NUCLEOTIDE SEQUENCE</scope>
    <source>
        <strain evidence="1">PgorbachiiLFYP46</strain>
    </source>
</reference>
<gene>
    <name evidence="1" type="ORF">PGLFYP46_00723</name>
</gene>
<organism evidence="1">
    <name type="scientific">Peptoniphilus gorbachii</name>
    <dbReference type="NCBI Taxonomy" id="411567"/>
    <lineage>
        <taxon>Bacteria</taxon>
        <taxon>Bacillati</taxon>
        <taxon>Bacillota</taxon>
        <taxon>Tissierellia</taxon>
        <taxon>Tissierellales</taxon>
        <taxon>Peptoniphilaceae</taxon>
        <taxon>Peptoniphilus</taxon>
    </lineage>
</organism>